<name>A0ACC3Z3K9_COLTU</name>
<organism evidence="1 2">
    <name type="scientific">Colletotrichum truncatum</name>
    <name type="common">Anthracnose fungus</name>
    <name type="synonym">Colletotrichum capsici</name>
    <dbReference type="NCBI Taxonomy" id="5467"/>
    <lineage>
        <taxon>Eukaryota</taxon>
        <taxon>Fungi</taxon>
        <taxon>Dikarya</taxon>
        <taxon>Ascomycota</taxon>
        <taxon>Pezizomycotina</taxon>
        <taxon>Sordariomycetes</taxon>
        <taxon>Hypocreomycetidae</taxon>
        <taxon>Glomerellales</taxon>
        <taxon>Glomerellaceae</taxon>
        <taxon>Colletotrichum</taxon>
        <taxon>Colletotrichum truncatum species complex</taxon>
    </lineage>
</organism>
<accession>A0ACC3Z3K9</accession>
<proteinExistence type="predicted"/>
<dbReference type="EMBL" id="VUJX02000003">
    <property type="protein sequence ID" value="KAL0938565.1"/>
    <property type="molecule type" value="Genomic_DNA"/>
</dbReference>
<comment type="caution">
    <text evidence="1">The sequence shown here is derived from an EMBL/GenBank/DDBJ whole genome shotgun (WGS) entry which is preliminary data.</text>
</comment>
<keyword evidence="2" id="KW-1185">Reference proteome</keyword>
<gene>
    <name evidence="1" type="ORF">CTRU02_205175</name>
</gene>
<reference evidence="1 2" key="1">
    <citation type="journal article" date="2020" name="Phytopathology">
        <title>Genome Sequence Resources of Colletotrichum truncatum, C. plurivorum, C. musicola, and C. sojae: Four Species Pathogenic to Soybean (Glycine max).</title>
        <authorList>
            <person name="Rogerio F."/>
            <person name="Boufleur T.R."/>
            <person name="Ciampi-Guillardi M."/>
            <person name="Sukno S.A."/>
            <person name="Thon M.R."/>
            <person name="Massola Junior N.S."/>
            <person name="Baroncelli R."/>
        </authorList>
    </citation>
    <scope>NUCLEOTIDE SEQUENCE [LARGE SCALE GENOMIC DNA]</scope>
    <source>
        <strain evidence="1 2">CMES1059</strain>
    </source>
</reference>
<sequence length="333" mass="35571">MKPASFAIIVGSLVAGRATASPAEELHGRQAGCDRDNCLRAVAGLRPGAEVALADCSSWMIITETPCLSTVTQTATVTSFTTTVDHPFPGLRKMKREELEGRQASSTAAAEPSCVPLQNSPSNMPAYIQTACQLTIGSLVPTARYSSACSCDGVLATTTTLPASSTTVTSTSTILAAYTPTEVPDAFILQSSGDGSLYVTVEGNGAIRLINDITAASPFYLDRDGQLHNFNSRNKTLVNYYQPNPAAADNKVYNDVQSDDNYRITCREVILGPNTIHGDCESSSSSEASSVVRGFIYCPDEGGYLYMGSNWTSMRCVSGYFFRGFRLQAYTSN</sequence>
<evidence type="ECO:0000313" key="2">
    <source>
        <dbReference type="Proteomes" id="UP000805649"/>
    </source>
</evidence>
<dbReference type="Proteomes" id="UP000805649">
    <property type="component" value="Unassembled WGS sequence"/>
</dbReference>
<evidence type="ECO:0000313" key="1">
    <source>
        <dbReference type="EMBL" id="KAL0938565.1"/>
    </source>
</evidence>
<protein>
    <submittedName>
        <fullName evidence="1">FAD dependent oxidoreductase</fullName>
    </submittedName>
</protein>